<name>A0A6L5HT47_9PSED</name>
<organism evidence="3 5">
    <name type="scientific">Pseudomonas helleri</name>
    <dbReference type="NCBI Taxonomy" id="1608996"/>
    <lineage>
        <taxon>Bacteria</taxon>
        <taxon>Pseudomonadati</taxon>
        <taxon>Pseudomonadota</taxon>
        <taxon>Gammaproteobacteria</taxon>
        <taxon>Pseudomonadales</taxon>
        <taxon>Pseudomonadaceae</taxon>
        <taxon>Pseudomonas</taxon>
    </lineage>
</organism>
<dbReference type="Proteomes" id="UP000489190">
    <property type="component" value="Unassembled WGS sequence"/>
</dbReference>
<accession>A0A6L5HT47</accession>
<dbReference type="SUPFAM" id="SSF53850">
    <property type="entry name" value="Periplasmic binding protein-like II"/>
    <property type="match status" value="1"/>
</dbReference>
<dbReference type="EMBL" id="WIWJ01000023">
    <property type="protein sequence ID" value="MQT47895.1"/>
    <property type="molecule type" value="Genomic_DNA"/>
</dbReference>
<dbReference type="PANTHER" id="PTHR35841:SF1">
    <property type="entry name" value="PHOSPHONATES-BINDING PERIPLASMIC PROTEIN"/>
    <property type="match status" value="1"/>
</dbReference>
<evidence type="ECO:0000313" key="4">
    <source>
        <dbReference type="Proteomes" id="UP000441404"/>
    </source>
</evidence>
<dbReference type="Proteomes" id="UP000478064">
    <property type="component" value="Unassembled WGS sequence"/>
</dbReference>
<dbReference type="Gene3D" id="3.40.190.10">
    <property type="entry name" value="Periplasmic binding protein-like II"/>
    <property type="match status" value="1"/>
</dbReference>
<dbReference type="EMBL" id="WIWI01000013">
    <property type="protein sequence ID" value="MQT88736.1"/>
    <property type="molecule type" value="Genomic_DNA"/>
</dbReference>
<sequence length="114" mass="12046">MEAGHFSPAGSSYHSILLVRGDSGVQALSELRGGKVALNDPASTSGVLIPNTEFSDAVGEPLERFFSAQVYAGSHDRALDALLAGRVDAAFVAGTRADEYLNIGRIDRDTLRVL</sequence>
<protein>
    <submittedName>
        <fullName evidence="3">PhnD/SsuA/transferrin family substrate-binding protein</fullName>
    </submittedName>
</protein>
<dbReference type="PANTHER" id="PTHR35841">
    <property type="entry name" value="PHOSPHONATES-BINDING PERIPLASMIC PROTEIN"/>
    <property type="match status" value="1"/>
</dbReference>
<evidence type="ECO:0000313" key="3">
    <source>
        <dbReference type="EMBL" id="MQU06450.1"/>
    </source>
</evidence>
<dbReference type="Pfam" id="PF12974">
    <property type="entry name" value="Phosphonate-bd"/>
    <property type="match status" value="1"/>
</dbReference>
<proteinExistence type="predicted"/>
<evidence type="ECO:0000313" key="2">
    <source>
        <dbReference type="EMBL" id="MQT88736.1"/>
    </source>
</evidence>
<dbReference type="AlphaFoldDB" id="A0A6L5HT47"/>
<comment type="caution">
    <text evidence="3">The sequence shown here is derived from an EMBL/GenBank/DDBJ whole genome shotgun (WGS) entry which is preliminary data.</text>
</comment>
<dbReference type="EMBL" id="WIVU01000020">
    <property type="protein sequence ID" value="MQU06450.1"/>
    <property type="molecule type" value="Genomic_DNA"/>
</dbReference>
<dbReference type="Proteomes" id="UP000441404">
    <property type="component" value="Unassembled WGS sequence"/>
</dbReference>
<gene>
    <name evidence="3" type="ORF">GHO27_12185</name>
    <name evidence="2" type="ORF">GHO39_06205</name>
    <name evidence="1" type="ORF">GHO40_14360</name>
</gene>
<evidence type="ECO:0000313" key="1">
    <source>
        <dbReference type="EMBL" id="MQT47895.1"/>
    </source>
</evidence>
<evidence type="ECO:0000313" key="6">
    <source>
        <dbReference type="Proteomes" id="UP000489190"/>
    </source>
</evidence>
<reference evidence="4 5" key="1">
    <citation type="submission" date="2019-10" db="EMBL/GenBank/DDBJ databases">
        <title>Evaluation of single-gene subtyping targets for Pseudomonas.</title>
        <authorList>
            <person name="Reichler S.J."/>
            <person name="Orsi R.H."/>
            <person name="Wiedmann M."/>
            <person name="Martin N.H."/>
            <person name="Murphy S.I."/>
        </authorList>
    </citation>
    <scope>NUCLEOTIDE SEQUENCE [LARGE SCALE GENOMIC DNA]</scope>
    <source>
        <strain evidence="3 5">FSL R10-1637</strain>
        <strain evidence="2 6">FSL R10-3254</strain>
        <strain evidence="1 4">FSL R10-3257</strain>
    </source>
</reference>
<evidence type="ECO:0000313" key="5">
    <source>
        <dbReference type="Proteomes" id="UP000478064"/>
    </source>
</evidence>